<evidence type="ECO:0000256" key="6">
    <source>
        <dbReference type="SAM" id="Phobius"/>
    </source>
</evidence>
<feature type="transmembrane region" description="Helical" evidence="6">
    <location>
        <begin position="275"/>
        <end position="294"/>
    </location>
</feature>
<evidence type="ECO:0008006" key="9">
    <source>
        <dbReference type="Google" id="ProtNLM"/>
    </source>
</evidence>
<feature type="transmembrane region" description="Helical" evidence="6">
    <location>
        <begin position="166"/>
        <end position="187"/>
    </location>
</feature>
<dbReference type="InterPro" id="IPR011701">
    <property type="entry name" value="MFS"/>
</dbReference>
<keyword evidence="4 6" id="KW-1133">Transmembrane helix</keyword>
<dbReference type="FunFam" id="1.20.1250.20:FF:000013">
    <property type="entry name" value="MFS general substrate transporter"/>
    <property type="match status" value="1"/>
</dbReference>
<dbReference type="InterPro" id="IPR036259">
    <property type="entry name" value="MFS_trans_sf"/>
</dbReference>
<feature type="transmembrane region" description="Helical" evidence="6">
    <location>
        <begin position="306"/>
        <end position="327"/>
    </location>
</feature>
<dbReference type="GO" id="GO:0016020">
    <property type="term" value="C:membrane"/>
    <property type="evidence" value="ECO:0007669"/>
    <property type="project" value="UniProtKB-SubCell"/>
</dbReference>
<evidence type="ECO:0000256" key="3">
    <source>
        <dbReference type="ARBA" id="ARBA00022692"/>
    </source>
</evidence>
<organism evidence="7 8">
    <name type="scientific">Hortaea werneckii</name>
    <name type="common">Black yeast</name>
    <name type="synonym">Cladosporium werneckii</name>
    <dbReference type="NCBI Taxonomy" id="91943"/>
    <lineage>
        <taxon>Eukaryota</taxon>
        <taxon>Fungi</taxon>
        <taxon>Dikarya</taxon>
        <taxon>Ascomycota</taxon>
        <taxon>Pezizomycotina</taxon>
        <taxon>Dothideomycetes</taxon>
        <taxon>Dothideomycetidae</taxon>
        <taxon>Mycosphaerellales</taxon>
        <taxon>Teratosphaeriaceae</taxon>
        <taxon>Hortaea</taxon>
    </lineage>
</organism>
<comment type="subcellular location">
    <subcellularLocation>
        <location evidence="1">Membrane</location>
        <topology evidence="1">Multi-pass membrane protein</topology>
    </subcellularLocation>
</comment>
<sequence>MAETKEGLTHLERVEDAFQDSHDEKVVSNQEELDIDPVYSYKEQRAIIRRVDRRLIVTAGIIYMNSLMDRSNLPNAGIAGMNADLEMVGTRYPPATILTRKIGPRTFLSAICLAWGVVMVGFSFVTKWWELVPLRLVLGLFEAGYFPGVVYLISTWYSRYDMQKRYAGFYALGLVASGCSGILAYGLMQLDGRGGLEGWRWIFLVFGLLTVAASFLGVAFLVDFPDRAVNKNYWGFINSESQVHHPENQQRQKRCERRTMELQEVGCFWCRLEDLDVCCSVLAYSLAYFLPIILNETMGFDVGLSQLLTAPPYGAAGILMFVCAYISDRYRIRGPILIATSSVGIIGLGLLRWTTPPGVRYFGIFLICMACNGGLPTVMAYQANNIRGQWKRAFASATLVGFGGIGGIAGSTVFRGQDSPHYTLGIAFCIACNILIMLIVVINTIVFRRQNRRADNGEVVLEGDANFRYTI</sequence>
<dbReference type="SUPFAM" id="SSF103473">
    <property type="entry name" value="MFS general substrate transporter"/>
    <property type="match status" value="1"/>
</dbReference>
<dbReference type="Gene3D" id="1.20.1250.20">
    <property type="entry name" value="MFS general substrate transporter like domains"/>
    <property type="match status" value="2"/>
</dbReference>
<proteinExistence type="predicted"/>
<keyword evidence="5 6" id="KW-0472">Membrane</keyword>
<name>A0A3M7D316_HORWE</name>
<dbReference type="PANTHER" id="PTHR43791">
    <property type="entry name" value="PERMEASE-RELATED"/>
    <property type="match status" value="1"/>
</dbReference>
<dbReference type="AlphaFoldDB" id="A0A3M7D316"/>
<evidence type="ECO:0000256" key="4">
    <source>
        <dbReference type="ARBA" id="ARBA00022989"/>
    </source>
</evidence>
<feature type="transmembrane region" description="Helical" evidence="6">
    <location>
        <begin position="132"/>
        <end position="154"/>
    </location>
</feature>
<feature type="transmembrane region" description="Helical" evidence="6">
    <location>
        <begin position="334"/>
        <end position="353"/>
    </location>
</feature>
<dbReference type="PANTHER" id="PTHR43791:SF47">
    <property type="entry name" value="MAJOR FACILITATOR SUPERFAMILY (MFS) PROFILE DOMAIN-CONTAINING PROTEIN-RELATED"/>
    <property type="match status" value="1"/>
</dbReference>
<evidence type="ECO:0000256" key="2">
    <source>
        <dbReference type="ARBA" id="ARBA00022448"/>
    </source>
</evidence>
<keyword evidence="2" id="KW-0813">Transport</keyword>
<dbReference type="GO" id="GO:0022857">
    <property type="term" value="F:transmembrane transporter activity"/>
    <property type="evidence" value="ECO:0007669"/>
    <property type="project" value="InterPro"/>
</dbReference>
<evidence type="ECO:0000313" key="7">
    <source>
        <dbReference type="EMBL" id="RMY58711.1"/>
    </source>
</evidence>
<feature type="transmembrane region" description="Helical" evidence="6">
    <location>
        <begin position="422"/>
        <end position="446"/>
    </location>
</feature>
<dbReference type="OrthoDB" id="3639251at2759"/>
<keyword evidence="3 6" id="KW-0812">Transmembrane</keyword>
<gene>
    <name evidence="7" type="ORF">D0865_02461</name>
</gene>
<reference evidence="7 8" key="1">
    <citation type="journal article" date="2018" name="BMC Genomics">
        <title>Genomic evidence for intraspecific hybridization in a clonal and extremely halotolerant yeast.</title>
        <authorList>
            <person name="Gostincar C."/>
            <person name="Stajich J.E."/>
            <person name="Zupancic J."/>
            <person name="Zalar P."/>
            <person name="Gunde-Cimerman N."/>
        </authorList>
    </citation>
    <scope>NUCLEOTIDE SEQUENCE [LARGE SCALE GENOMIC DNA]</scope>
    <source>
        <strain evidence="7 8">EXF-151</strain>
    </source>
</reference>
<protein>
    <recommendedName>
        <fullName evidence="9">Major facilitator superfamily (MFS) profile domain-containing protein</fullName>
    </recommendedName>
</protein>
<feature type="transmembrane region" description="Helical" evidence="6">
    <location>
        <begin position="107"/>
        <end position="126"/>
    </location>
</feature>
<feature type="transmembrane region" description="Helical" evidence="6">
    <location>
        <begin position="393"/>
        <end position="416"/>
    </location>
</feature>
<feature type="transmembrane region" description="Helical" evidence="6">
    <location>
        <begin position="199"/>
        <end position="222"/>
    </location>
</feature>
<feature type="transmembrane region" description="Helical" evidence="6">
    <location>
        <begin position="359"/>
        <end position="381"/>
    </location>
</feature>
<evidence type="ECO:0000313" key="8">
    <source>
        <dbReference type="Proteomes" id="UP000270230"/>
    </source>
</evidence>
<evidence type="ECO:0000256" key="1">
    <source>
        <dbReference type="ARBA" id="ARBA00004141"/>
    </source>
</evidence>
<accession>A0A3M7D316</accession>
<dbReference type="Proteomes" id="UP000270230">
    <property type="component" value="Unassembled WGS sequence"/>
</dbReference>
<evidence type="ECO:0000256" key="5">
    <source>
        <dbReference type="ARBA" id="ARBA00023136"/>
    </source>
</evidence>
<dbReference type="Pfam" id="PF07690">
    <property type="entry name" value="MFS_1"/>
    <property type="match status" value="1"/>
</dbReference>
<comment type="caution">
    <text evidence="7">The sequence shown here is derived from an EMBL/GenBank/DDBJ whole genome shotgun (WGS) entry which is preliminary data.</text>
</comment>
<dbReference type="EMBL" id="QWIN01000121">
    <property type="protein sequence ID" value="RMY58711.1"/>
    <property type="molecule type" value="Genomic_DNA"/>
</dbReference>